<dbReference type="InterPro" id="IPR005467">
    <property type="entry name" value="His_kinase_dom"/>
</dbReference>
<feature type="coiled-coil region" evidence="2">
    <location>
        <begin position="139"/>
        <end position="212"/>
    </location>
</feature>
<keyword evidence="3" id="KW-0472">Membrane</keyword>
<dbReference type="InterPro" id="IPR036890">
    <property type="entry name" value="HATPase_C_sf"/>
</dbReference>
<dbReference type="EMBL" id="WTYQ01000002">
    <property type="protein sequence ID" value="MXP26046.1"/>
    <property type="molecule type" value="Genomic_DNA"/>
</dbReference>
<feature type="transmembrane region" description="Helical" evidence="3">
    <location>
        <begin position="75"/>
        <end position="97"/>
    </location>
</feature>
<dbReference type="AlphaFoldDB" id="A0A845ABX2"/>
<protein>
    <recommendedName>
        <fullName evidence="4">Histidine kinase domain-containing protein</fullName>
    </recommendedName>
</protein>
<evidence type="ECO:0000259" key="4">
    <source>
        <dbReference type="PROSITE" id="PS50109"/>
    </source>
</evidence>
<dbReference type="Pfam" id="PF02518">
    <property type="entry name" value="HATPase_c"/>
    <property type="match status" value="1"/>
</dbReference>
<reference evidence="5 6" key="1">
    <citation type="submission" date="2019-12" db="EMBL/GenBank/DDBJ databases">
        <title>Genomic-based taxomic classification of the family Erythrobacteraceae.</title>
        <authorList>
            <person name="Xu L."/>
        </authorList>
    </citation>
    <scope>NUCLEOTIDE SEQUENCE [LARGE SCALE GENOMIC DNA]</scope>
    <source>
        <strain evidence="5 6">DSM 18604</strain>
    </source>
</reference>
<dbReference type="PROSITE" id="PS50109">
    <property type="entry name" value="HIS_KIN"/>
    <property type="match status" value="1"/>
</dbReference>
<evidence type="ECO:0000256" key="3">
    <source>
        <dbReference type="SAM" id="Phobius"/>
    </source>
</evidence>
<dbReference type="InterPro" id="IPR003594">
    <property type="entry name" value="HATPase_dom"/>
</dbReference>
<dbReference type="RefSeq" id="WP_160739189.1">
    <property type="nucleotide sequence ID" value="NZ_WTYQ01000002.1"/>
</dbReference>
<accession>A0A845ABX2</accession>
<dbReference type="PANTHER" id="PTHR45339">
    <property type="entry name" value="HYBRID SIGNAL TRANSDUCTION HISTIDINE KINASE J"/>
    <property type="match status" value="1"/>
</dbReference>
<keyword evidence="3" id="KW-1133">Transmembrane helix</keyword>
<evidence type="ECO:0000256" key="2">
    <source>
        <dbReference type="SAM" id="Coils"/>
    </source>
</evidence>
<dbReference type="PANTHER" id="PTHR45339:SF5">
    <property type="entry name" value="HISTIDINE KINASE"/>
    <property type="match status" value="1"/>
</dbReference>
<keyword evidence="3" id="KW-0812">Transmembrane</keyword>
<evidence type="ECO:0000256" key="1">
    <source>
        <dbReference type="ARBA" id="ARBA00022553"/>
    </source>
</evidence>
<dbReference type="Gene3D" id="3.30.565.10">
    <property type="entry name" value="Histidine kinase-like ATPase, C-terminal domain"/>
    <property type="match status" value="1"/>
</dbReference>
<keyword evidence="2" id="KW-0175">Coiled coil</keyword>
<evidence type="ECO:0000313" key="6">
    <source>
        <dbReference type="Proteomes" id="UP000460561"/>
    </source>
</evidence>
<organism evidence="5 6">
    <name type="scientific">Altericroceibacterium indicum</name>
    <dbReference type="NCBI Taxonomy" id="374177"/>
    <lineage>
        <taxon>Bacteria</taxon>
        <taxon>Pseudomonadati</taxon>
        <taxon>Pseudomonadota</taxon>
        <taxon>Alphaproteobacteria</taxon>
        <taxon>Sphingomonadales</taxon>
        <taxon>Erythrobacteraceae</taxon>
        <taxon>Altericroceibacterium</taxon>
    </lineage>
</organism>
<evidence type="ECO:0000313" key="5">
    <source>
        <dbReference type="EMBL" id="MXP26046.1"/>
    </source>
</evidence>
<dbReference type="Proteomes" id="UP000460561">
    <property type="component" value="Unassembled WGS sequence"/>
</dbReference>
<comment type="caution">
    <text evidence="5">The sequence shown here is derived from an EMBL/GenBank/DDBJ whole genome shotgun (WGS) entry which is preliminary data.</text>
</comment>
<dbReference type="OrthoDB" id="921707at2"/>
<sequence length="408" mass="45151">MNELPSLLAQTFVKIRILLSASILLISIPAQSTALPIDAPQSTSRQTTFSSLPLETEIPDQHEQLIKAHKTWTELATGIFIVFFLFFFMVTPLLLLLRRNARKLDNLADYAETIAYHSAGNQGVFVKPHDPERRASNALAFIDAERRRVARKLAKAEQDADALSEELAVATDKADTRLHLLQELTQELRTPLAGVADLLKDMEDQTSKLERDRNIQQIGVTVKTLSSQVEIASLQAHLGGNGLQLFKKPFDLSALLQMIADEFAEKALPQGVSLNIENECHYGLIGDEKRLFKILLNLADCLMKYSGRKHTILTCRPCGDAVDSAINLRFALTESGETIGPERTHLLFDQRAHAAGKDDALRKAQMTLTLCQKVARSLDGSLTFDTSMPGNRSIILEMPFGIATPLPS</sequence>
<keyword evidence="6" id="KW-1185">Reference proteome</keyword>
<keyword evidence="1" id="KW-0597">Phosphoprotein</keyword>
<feature type="domain" description="Histidine kinase" evidence="4">
    <location>
        <begin position="183"/>
        <end position="402"/>
    </location>
</feature>
<proteinExistence type="predicted"/>
<gene>
    <name evidence="5" type="ORF">GRI39_08320</name>
</gene>
<dbReference type="SUPFAM" id="SSF55874">
    <property type="entry name" value="ATPase domain of HSP90 chaperone/DNA topoisomerase II/histidine kinase"/>
    <property type="match status" value="1"/>
</dbReference>
<name>A0A845ABX2_9SPHN</name>